<comment type="caution">
    <text evidence="7">Lacks conserved residue(s) required for the propagation of feature annotation.</text>
</comment>
<evidence type="ECO:0000256" key="6">
    <source>
        <dbReference type="ARBA" id="ARBA00023136"/>
    </source>
</evidence>
<comment type="similarity">
    <text evidence="7">Belongs to the TRAP transporter large permease family.</text>
</comment>
<sequence length="428" mass="44945">MILLAIIVAVAVLLLVSGFEMFLVLGVPTLMIKQFFYGSLPDPVIVQKVVGGINHSTLLAIPFFILAAELMGDGQIARRLTGLVMSLVGHRKGGIGYSVIGGSMAFGSVSGSAPATVAAMGRMVFPQMRGAGFSEKFSLGLIASSAETALLIPPSITFIIYGWMTGASVARLFVAGIAAGIVLGLVFAVLVAVEARRSGVETGPRKNWREKFAAIRHAGWALGMPFIILGGIYTGYLTPTEAAAASVVYAVFVEALVFRTLTLRRLIAVTERAAISTATIFVLLALGGLLSYFITLAQVPNQILAFLSAADAGPVMFLLVVNVAFLIAGMFIDPNSALLILVPPLFPVATAMGIDPIHFGMIVTLNISVGMITPPFGLDLFVASSTLGKPVMTIIAGIWPFVIANLIALMAITYIPPISTFLPTLVFG</sequence>
<keyword evidence="6 7" id="KW-0472">Membrane</keyword>
<reference evidence="9 10" key="1">
    <citation type="submission" date="2019-12" db="EMBL/GenBank/DDBJ databases">
        <title>Nitratireductor arenosus sp. nov., Isolated from sea sand, Jeju island, South Korea.</title>
        <authorList>
            <person name="Kim W."/>
        </authorList>
    </citation>
    <scope>NUCLEOTIDE SEQUENCE [LARGE SCALE GENOMIC DNA]</scope>
    <source>
        <strain evidence="9 10">CAU 1489</strain>
    </source>
</reference>
<dbReference type="PANTHER" id="PTHR33362">
    <property type="entry name" value="SIALIC ACID TRAP TRANSPORTER PERMEASE PROTEIN SIAT-RELATED"/>
    <property type="match status" value="1"/>
</dbReference>
<comment type="caution">
    <text evidence="9">The sequence shown here is derived from an EMBL/GenBank/DDBJ whole genome shotgun (WGS) entry which is preliminary data.</text>
</comment>
<gene>
    <name evidence="9" type="ORF">GN330_15215</name>
</gene>
<feature type="transmembrane region" description="Helical" evidence="7">
    <location>
        <begin position="169"/>
        <end position="193"/>
    </location>
</feature>
<dbReference type="RefSeq" id="WP_156713511.1">
    <property type="nucleotide sequence ID" value="NZ_WPHG01000003.1"/>
</dbReference>
<dbReference type="NCBIfam" id="TIGR00786">
    <property type="entry name" value="dctM"/>
    <property type="match status" value="1"/>
</dbReference>
<keyword evidence="5 7" id="KW-1133">Transmembrane helix</keyword>
<keyword evidence="3 7" id="KW-0997">Cell inner membrane</keyword>
<dbReference type="Proteomes" id="UP000463224">
    <property type="component" value="Unassembled WGS sequence"/>
</dbReference>
<evidence type="ECO:0000256" key="2">
    <source>
        <dbReference type="ARBA" id="ARBA00022475"/>
    </source>
</evidence>
<feature type="transmembrane region" description="Helical" evidence="7">
    <location>
        <begin position="273"/>
        <end position="294"/>
    </location>
</feature>
<keyword evidence="7" id="KW-0813">Transport</keyword>
<dbReference type="GO" id="GO:0022857">
    <property type="term" value="F:transmembrane transporter activity"/>
    <property type="evidence" value="ECO:0007669"/>
    <property type="project" value="UniProtKB-UniRule"/>
</dbReference>
<dbReference type="InterPro" id="IPR010656">
    <property type="entry name" value="DctM"/>
</dbReference>
<keyword evidence="2" id="KW-1003">Cell membrane</keyword>
<dbReference type="AlphaFoldDB" id="A0A844QF53"/>
<feature type="transmembrane region" description="Helical" evidence="7">
    <location>
        <begin position="337"/>
        <end position="354"/>
    </location>
</feature>
<evidence type="ECO:0000259" key="8">
    <source>
        <dbReference type="Pfam" id="PF06808"/>
    </source>
</evidence>
<dbReference type="PANTHER" id="PTHR33362:SF5">
    <property type="entry name" value="C4-DICARBOXYLATE TRAP TRANSPORTER LARGE PERMEASE PROTEIN DCTM"/>
    <property type="match status" value="1"/>
</dbReference>
<dbReference type="GO" id="GO:0005886">
    <property type="term" value="C:plasma membrane"/>
    <property type="evidence" value="ECO:0007669"/>
    <property type="project" value="UniProtKB-SubCell"/>
</dbReference>
<evidence type="ECO:0000256" key="5">
    <source>
        <dbReference type="ARBA" id="ARBA00022989"/>
    </source>
</evidence>
<evidence type="ECO:0000256" key="4">
    <source>
        <dbReference type="ARBA" id="ARBA00022692"/>
    </source>
</evidence>
<comment type="function">
    <text evidence="7">Part of the tripartite ATP-independent periplasmic (TRAP) transport system.</text>
</comment>
<comment type="subunit">
    <text evidence="7">The complex comprises the extracytoplasmic solute receptor protein and the two transmembrane proteins.</text>
</comment>
<name>A0A844QF53_9HYPH</name>
<feature type="transmembrane region" description="Helical" evidence="7">
    <location>
        <begin position="360"/>
        <end position="382"/>
    </location>
</feature>
<feature type="transmembrane region" description="Helical" evidence="7">
    <location>
        <begin position="214"/>
        <end position="236"/>
    </location>
</feature>
<dbReference type="EMBL" id="WPHG01000003">
    <property type="protein sequence ID" value="MVA98596.1"/>
    <property type="molecule type" value="Genomic_DNA"/>
</dbReference>
<feature type="transmembrane region" description="Helical" evidence="7">
    <location>
        <begin position="394"/>
        <end position="415"/>
    </location>
</feature>
<evidence type="ECO:0000256" key="1">
    <source>
        <dbReference type="ARBA" id="ARBA00004429"/>
    </source>
</evidence>
<feature type="transmembrane region" description="Helical" evidence="7">
    <location>
        <begin position="50"/>
        <end position="68"/>
    </location>
</feature>
<proteinExistence type="inferred from homology"/>
<dbReference type="InterPro" id="IPR004681">
    <property type="entry name" value="TRAP_DctM"/>
</dbReference>
<evidence type="ECO:0000256" key="3">
    <source>
        <dbReference type="ARBA" id="ARBA00022519"/>
    </source>
</evidence>
<keyword evidence="4 7" id="KW-0812">Transmembrane</keyword>
<protein>
    <recommendedName>
        <fullName evidence="7">TRAP transporter large permease protein</fullName>
    </recommendedName>
</protein>
<dbReference type="Pfam" id="PF06808">
    <property type="entry name" value="DctM"/>
    <property type="match status" value="1"/>
</dbReference>
<dbReference type="PIRSF" id="PIRSF006066">
    <property type="entry name" value="HI0050"/>
    <property type="match status" value="1"/>
</dbReference>
<feature type="transmembrane region" description="Helical" evidence="7">
    <location>
        <begin position="242"/>
        <end position="261"/>
    </location>
</feature>
<feature type="transmembrane region" description="Helical" evidence="7">
    <location>
        <begin position="314"/>
        <end position="332"/>
    </location>
</feature>
<keyword evidence="10" id="KW-1185">Reference proteome</keyword>
<comment type="subcellular location">
    <subcellularLocation>
        <location evidence="1 7">Cell inner membrane</location>
        <topology evidence="1 7">Multi-pass membrane protein</topology>
    </subcellularLocation>
</comment>
<feature type="transmembrane region" description="Helical" evidence="7">
    <location>
        <begin position="137"/>
        <end position="163"/>
    </location>
</feature>
<accession>A0A844QF53</accession>
<feature type="domain" description="TRAP C4-dicarboxylate transport system permease DctM subunit" evidence="8">
    <location>
        <begin position="9"/>
        <end position="417"/>
    </location>
</feature>
<evidence type="ECO:0000313" key="9">
    <source>
        <dbReference type="EMBL" id="MVA98596.1"/>
    </source>
</evidence>
<evidence type="ECO:0000313" key="10">
    <source>
        <dbReference type="Proteomes" id="UP000463224"/>
    </source>
</evidence>
<organism evidence="9 10">
    <name type="scientific">Nitratireductor arenosus</name>
    <dbReference type="NCBI Taxonomy" id="2682096"/>
    <lineage>
        <taxon>Bacteria</taxon>
        <taxon>Pseudomonadati</taxon>
        <taxon>Pseudomonadota</taxon>
        <taxon>Alphaproteobacteria</taxon>
        <taxon>Hyphomicrobiales</taxon>
        <taxon>Phyllobacteriaceae</taxon>
        <taxon>Nitratireductor</taxon>
    </lineage>
</organism>
<evidence type="ECO:0000256" key="7">
    <source>
        <dbReference type="RuleBase" id="RU369079"/>
    </source>
</evidence>